<gene>
    <name evidence="1" type="ORF">ILYODFUR_030557</name>
</gene>
<reference evidence="1 2" key="1">
    <citation type="submission" date="2021-06" db="EMBL/GenBank/DDBJ databases">
        <authorList>
            <person name="Palmer J.M."/>
        </authorList>
    </citation>
    <scope>NUCLEOTIDE SEQUENCE [LARGE SCALE GENOMIC DNA]</scope>
    <source>
        <strain evidence="2">if_2019</strain>
        <tissue evidence="1">Muscle</tissue>
    </source>
</reference>
<evidence type="ECO:0000313" key="2">
    <source>
        <dbReference type="Proteomes" id="UP001482620"/>
    </source>
</evidence>
<dbReference type="Proteomes" id="UP001482620">
    <property type="component" value="Unassembled WGS sequence"/>
</dbReference>
<keyword evidence="2" id="KW-1185">Reference proteome</keyword>
<proteinExistence type="predicted"/>
<name>A0ABV0VLG8_9TELE</name>
<evidence type="ECO:0000313" key="1">
    <source>
        <dbReference type="EMBL" id="MEQ2257062.1"/>
    </source>
</evidence>
<comment type="caution">
    <text evidence="1">The sequence shown here is derived from an EMBL/GenBank/DDBJ whole genome shotgun (WGS) entry which is preliminary data.</text>
</comment>
<accession>A0ABV0VLG8</accession>
<protein>
    <submittedName>
        <fullName evidence="1">Uncharacterized protein</fullName>
    </submittedName>
</protein>
<organism evidence="1 2">
    <name type="scientific">Ilyodon furcidens</name>
    <name type="common">goldbreast splitfin</name>
    <dbReference type="NCBI Taxonomy" id="33524"/>
    <lineage>
        <taxon>Eukaryota</taxon>
        <taxon>Metazoa</taxon>
        <taxon>Chordata</taxon>
        <taxon>Craniata</taxon>
        <taxon>Vertebrata</taxon>
        <taxon>Euteleostomi</taxon>
        <taxon>Actinopterygii</taxon>
        <taxon>Neopterygii</taxon>
        <taxon>Teleostei</taxon>
        <taxon>Neoteleostei</taxon>
        <taxon>Acanthomorphata</taxon>
        <taxon>Ovalentaria</taxon>
        <taxon>Atherinomorphae</taxon>
        <taxon>Cyprinodontiformes</taxon>
        <taxon>Goodeidae</taxon>
        <taxon>Ilyodon</taxon>
    </lineage>
</organism>
<feature type="non-terminal residue" evidence="1">
    <location>
        <position position="1"/>
    </location>
</feature>
<sequence length="138" mass="16014">YKHRFVLSIEFAALNTSLSEKQLKEMHHHAVCPLRCFYWLNFDQTSKFLIGCHDGGELLLLLGWLPAQKAQQDTCNESWMVDFSLSTLICDADEPEAHPSPPKHTQTPNPHLWTGSLKGKKIKFRFQELTFQMVLWFP</sequence>
<dbReference type="EMBL" id="JAHRIQ010108830">
    <property type="protein sequence ID" value="MEQ2257062.1"/>
    <property type="molecule type" value="Genomic_DNA"/>
</dbReference>